<evidence type="ECO:0000313" key="17">
    <source>
        <dbReference type="Proteomes" id="UP000230935"/>
    </source>
</evidence>
<evidence type="ECO:0000256" key="11">
    <source>
        <dbReference type="ARBA" id="ARBA00023136"/>
    </source>
</evidence>
<keyword evidence="3" id="KW-1003">Cell membrane</keyword>
<name>A0A2H0W4J9_9BACT</name>
<dbReference type="GO" id="GO:0071972">
    <property type="term" value="F:peptidoglycan L,D-transpeptidase activity"/>
    <property type="evidence" value="ECO:0007669"/>
    <property type="project" value="TreeGrafter"/>
</dbReference>
<dbReference type="FunFam" id="3.40.710.10:FF:000024">
    <property type="entry name" value="Penicillin-binding protein 2"/>
    <property type="match status" value="1"/>
</dbReference>
<dbReference type="PANTHER" id="PTHR30627:SF2">
    <property type="entry name" value="PEPTIDOGLYCAN D,D-TRANSPEPTIDASE MRDA"/>
    <property type="match status" value="1"/>
</dbReference>
<dbReference type="InterPro" id="IPR036138">
    <property type="entry name" value="PBP_dimer_sf"/>
</dbReference>
<reference evidence="17" key="1">
    <citation type="submission" date="2017-09" db="EMBL/GenBank/DDBJ databases">
        <title>Depth-based differentiation of microbial function through sediment-hosted aquifers and enrichment of novel symbionts in the deep terrestrial subsurface.</title>
        <authorList>
            <person name="Probst A.J."/>
            <person name="Ladd B."/>
            <person name="Jarett J.K."/>
            <person name="Geller-Mcgrath D.E."/>
            <person name="Sieber C.M.K."/>
            <person name="Emerson J.B."/>
            <person name="Anantharaman K."/>
            <person name="Thomas B.C."/>
            <person name="Malmstrom R."/>
            <person name="Stieglmeier M."/>
            <person name="Klingl A."/>
            <person name="Woyke T."/>
            <person name="Ryan C.M."/>
            <person name="Banfield J.F."/>
        </authorList>
    </citation>
    <scope>NUCLEOTIDE SEQUENCE [LARGE SCALE GENOMIC DNA]</scope>
</reference>
<gene>
    <name evidence="16" type="primary">mrdA</name>
    <name evidence="16" type="ORF">COT81_00605</name>
</gene>
<dbReference type="GO" id="GO:0009252">
    <property type="term" value="P:peptidoglycan biosynthetic process"/>
    <property type="evidence" value="ECO:0007669"/>
    <property type="project" value="UniProtKB-KW"/>
</dbReference>
<evidence type="ECO:0000256" key="3">
    <source>
        <dbReference type="ARBA" id="ARBA00022475"/>
    </source>
</evidence>
<evidence type="ECO:0000256" key="4">
    <source>
        <dbReference type="ARBA" id="ARBA00022519"/>
    </source>
</evidence>
<dbReference type="InterPro" id="IPR017790">
    <property type="entry name" value="Penicillin-binding_protein_2"/>
</dbReference>
<dbReference type="GO" id="GO:0006508">
    <property type="term" value="P:proteolysis"/>
    <property type="evidence" value="ECO:0007669"/>
    <property type="project" value="UniProtKB-KW"/>
</dbReference>
<accession>A0A2H0W4J9</accession>
<dbReference type="InterPro" id="IPR012338">
    <property type="entry name" value="Beta-lactam/transpept-like"/>
</dbReference>
<comment type="caution">
    <text evidence="16">The sequence shown here is derived from an EMBL/GenBank/DDBJ whole genome shotgun (WGS) entry which is preliminary data.</text>
</comment>
<evidence type="ECO:0000256" key="13">
    <source>
        <dbReference type="SAM" id="Phobius"/>
    </source>
</evidence>
<feature type="domain" description="Penicillin-binding protein dimerisation" evidence="15">
    <location>
        <begin position="108"/>
        <end position="278"/>
    </location>
</feature>
<dbReference type="SUPFAM" id="SSF56519">
    <property type="entry name" value="Penicillin binding protein dimerisation domain"/>
    <property type="match status" value="1"/>
</dbReference>
<evidence type="ECO:0000256" key="2">
    <source>
        <dbReference type="ARBA" id="ARBA00004236"/>
    </source>
</evidence>
<dbReference type="GO" id="GO:0008360">
    <property type="term" value="P:regulation of cell shape"/>
    <property type="evidence" value="ECO:0007669"/>
    <property type="project" value="UniProtKB-KW"/>
</dbReference>
<dbReference type="Gene3D" id="3.40.710.10">
    <property type="entry name" value="DD-peptidase/beta-lactamase superfamily"/>
    <property type="match status" value="1"/>
</dbReference>
<keyword evidence="7" id="KW-0378">Hydrolase</keyword>
<feature type="domain" description="Penicillin-binding protein transpeptidase" evidence="14">
    <location>
        <begin position="321"/>
        <end position="647"/>
    </location>
</feature>
<comment type="subcellular location">
    <subcellularLocation>
        <location evidence="2">Cell membrane</location>
    </subcellularLocation>
    <subcellularLocation>
        <location evidence="1">Membrane</location>
        <topology evidence="1">Single-pass membrane protein</topology>
    </subcellularLocation>
</comment>
<evidence type="ECO:0000256" key="6">
    <source>
        <dbReference type="ARBA" id="ARBA00022692"/>
    </source>
</evidence>
<keyword evidence="4" id="KW-0997">Cell inner membrane</keyword>
<dbReference type="Pfam" id="PF03717">
    <property type="entry name" value="PBP_dimer"/>
    <property type="match status" value="1"/>
</dbReference>
<sequence>MGNKKFNRNPFFEFSGDKLADNKLGNKEGITYIPFAGLKKAASFFKQQQSLNFSVLPKLKAKSRVFLIIIVAVLIVFSGRLIWLQLYQASALGGLAEGNRIRNKIILSQRGVISDRNGELLVRNVPIFNAGVVPVDLPKDEGVRRQLWQALSEITGVEIDEIEKTVTSQPAYSYELLLIGDPLTYEQALRLALLEERYSGVKLNVTSGREYLHGNALSLSHVLGYLGKIGDLEIESYLNQGYAFNELVGKVGLEAQYESLLKGSNGRRQVETDALGREKIVLSEEETIDGKNLKLTIDLEFQTIAESSLNSILQAFGKKSGSVIVLNPNNGEVLAMVSLPAFNSNSFVNGIDQEEFNQLANNQARPLFNRSVAGQYPSGSTFKMVVSAAALEEGVITPQTSFLSSGGIAVDRWFFPDWKFGGHGVTNLTKALAESVNTFFYIIGGGYNERQGLGIEKLNYYAQLFGLTKKTGIDLPNEAEGFFPTISWKESVKQERWYIGDTYNASIGQGDILVTPLQVANWTAVFANGGTLYRPHLIKRVEDNFGNLENNVEPKVIRDNFISTSNVESVKAGLRRAVTSGSAVGMSTLPISTAGKTGTAQWSSKDSPHAWFTSFAPYEKPEIVVTVLVEEGGEGSSVALPVAREIISWWANNRYGQN</sequence>
<dbReference type="GO" id="GO:0008658">
    <property type="term" value="F:penicillin binding"/>
    <property type="evidence" value="ECO:0007669"/>
    <property type="project" value="InterPro"/>
</dbReference>
<evidence type="ECO:0000259" key="15">
    <source>
        <dbReference type="Pfam" id="PF03717"/>
    </source>
</evidence>
<proteinExistence type="predicted"/>
<dbReference type="GO" id="GO:0071555">
    <property type="term" value="P:cell wall organization"/>
    <property type="evidence" value="ECO:0007669"/>
    <property type="project" value="UniProtKB-KW"/>
</dbReference>
<keyword evidence="8" id="KW-0133">Cell shape</keyword>
<protein>
    <submittedName>
        <fullName evidence="16">Penicillin-binding protein 2</fullName>
    </submittedName>
</protein>
<keyword evidence="5" id="KW-0645">Protease</keyword>
<dbReference type="EMBL" id="PEZZ01000004">
    <property type="protein sequence ID" value="PIS05501.1"/>
    <property type="molecule type" value="Genomic_DNA"/>
</dbReference>
<evidence type="ECO:0000256" key="10">
    <source>
        <dbReference type="ARBA" id="ARBA00022989"/>
    </source>
</evidence>
<dbReference type="Gene3D" id="3.90.1310.10">
    <property type="entry name" value="Penicillin-binding protein 2a (Domain 2)"/>
    <property type="match status" value="1"/>
</dbReference>
<keyword evidence="9" id="KW-0573">Peptidoglycan synthesis</keyword>
<evidence type="ECO:0000313" key="16">
    <source>
        <dbReference type="EMBL" id="PIS05501.1"/>
    </source>
</evidence>
<keyword evidence="6 13" id="KW-0812">Transmembrane</keyword>
<feature type="transmembrane region" description="Helical" evidence="13">
    <location>
        <begin position="65"/>
        <end position="83"/>
    </location>
</feature>
<keyword evidence="10 13" id="KW-1133">Transmembrane helix</keyword>
<evidence type="ECO:0000256" key="8">
    <source>
        <dbReference type="ARBA" id="ARBA00022960"/>
    </source>
</evidence>
<dbReference type="Pfam" id="PF00905">
    <property type="entry name" value="Transpeptidase"/>
    <property type="match status" value="1"/>
</dbReference>
<evidence type="ECO:0000256" key="9">
    <source>
        <dbReference type="ARBA" id="ARBA00022984"/>
    </source>
</evidence>
<evidence type="ECO:0000256" key="5">
    <source>
        <dbReference type="ARBA" id="ARBA00022670"/>
    </source>
</evidence>
<dbReference type="SUPFAM" id="SSF56601">
    <property type="entry name" value="beta-lactamase/transpeptidase-like"/>
    <property type="match status" value="1"/>
</dbReference>
<dbReference type="GO" id="GO:0009002">
    <property type="term" value="F:serine-type D-Ala-D-Ala carboxypeptidase activity"/>
    <property type="evidence" value="ECO:0007669"/>
    <property type="project" value="InterPro"/>
</dbReference>
<dbReference type="GO" id="GO:0005886">
    <property type="term" value="C:plasma membrane"/>
    <property type="evidence" value="ECO:0007669"/>
    <property type="project" value="UniProtKB-SubCell"/>
</dbReference>
<keyword evidence="11 13" id="KW-0472">Membrane</keyword>
<dbReference type="Gene3D" id="3.30.1390.30">
    <property type="entry name" value="Penicillin-binding protein 2a, domain 3"/>
    <property type="match status" value="1"/>
</dbReference>
<evidence type="ECO:0000256" key="7">
    <source>
        <dbReference type="ARBA" id="ARBA00022801"/>
    </source>
</evidence>
<dbReference type="NCBIfam" id="TIGR03423">
    <property type="entry name" value="pbp2_mrdA"/>
    <property type="match status" value="1"/>
</dbReference>
<evidence type="ECO:0000259" key="14">
    <source>
        <dbReference type="Pfam" id="PF00905"/>
    </source>
</evidence>
<dbReference type="PANTHER" id="PTHR30627">
    <property type="entry name" value="PEPTIDOGLYCAN D,D-TRANSPEPTIDASE"/>
    <property type="match status" value="1"/>
</dbReference>
<evidence type="ECO:0000256" key="1">
    <source>
        <dbReference type="ARBA" id="ARBA00004167"/>
    </source>
</evidence>
<dbReference type="InterPro" id="IPR005311">
    <property type="entry name" value="PBP_dimer"/>
</dbReference>
<dbReference type="AlphaFoldDB" id="A0A2H0W4J9"/>
<organism evidence="16 17">
    <name type="scientific">Candidatus Buchananbacteria bacterium CG10_big_fil_rev_8_21_14_0_10_42_9</name>
    <dbReference type="NCBI Taxonomy" id="1974526"/>
    <lineage>
        <taxon>Bacteria</taxon>
        <taxon>Candidatus Buchananiibacteriota</taxon>
    </lineage>
</organism>
<dbReference type="Proteomes" id="UP000230935">
    <property type="component" value="Unassembled WGS sequence"/>
</dbReference>
<dbReference type="InterPro" id="IPR050515">
    <property type="entry name" value="Beta-lactam/transpept"/>
</dbReference>
<keyword evidence="12" id="KW-0961">Cell wall biogenesis/degradation</keyword>
<dbReference type="InterPro" id="IPR001460">
    <property type="entry name" value="PCN-bd_Tpept"/>
</dbReference>
<evidence type="ECO:0000256" key="12">
    <source>
        <dbReference type="ARBA" id="ARBA00023316"/>
    </source>
</evidence>